<evidence type="ECO:0008006" key="3">
    <source>
        <dbReference type="Google" id="ProtNLM"/>
    </source>
</evidence>
<evidence type="ECO:0000313" key="1">
    <source>
        <dbReference type="EMBL" id="GAA1841012.1"/>
    </source>
</evidence>
<dbReference type="Proteomes" id="UP001500449">
    <property type="component" value="Unassembled WGS sequence"/>
</dbReference>
<accession>A0ABN2MYX6</accession>
<name>A0ABN2MYX6_9PSEU</name>
<organism evidence="1 2">
    <name type="scientific">Pseudonocardia ailaonensis</name>
    <dbReference type="NCBI Taxonomy" id="367279"/>
    <lineage>
        <taxon>Bacteria</taxon>
        <taxon>Bacillati</taxon>
        <taxon>Actinomycetota</taxon>
        <taxon>Actinomycetes</taxon>
        <taxon>Pseudonocardiales</taxon>
        <taxon>Pseudonocardiaceae</taxon>
        <taxon>Pseudonocardia</taxon>
    </lineage>
</organism>
<protein>
    <recommendedName>
        <fullName evidence="3">HEAT repeat protein</fullName>
    </recommendedName>
</protein>
<gene>
    <name evidence="1" type="ORF">GCM10009836_20430</name>
</gene>
<dbReference type="InterPro" id="IPR016024">
    <property type="entry name" value="ARM-type_fold"/>
</dbReference>
<reference evidence="1 2" key="1">
    <citation type="journal article" date="2019" name="Int. J. Syst. Evol. Microbiol.">
        <title>The Global Catalogue of Microorganisms (GCM) 10K type strain sequencing project: providing services to taxonomists for standard genome sequencing and annotation.</title>
        <authorList>
            <consortium name="The Broad Institute Genomics Platform"/>
            <consortium name="The Broad Institute Genome Sequencing Center for Infectious Disease"/>
            <person name="Wu L."/>
            <person name="Ma J."/>
        </authorList>
    </citation>
    <scope>NUCLEOTIDE SEQUENCE [LARGE SCALE GENOMIC DNA]</scope>
    <source>
        <strain evidence="1 2">JCM 16009</strain>
    </source>
</reference>
<dbReference type="EMBL" id="BAAAQK010000005">
    <property type="protein sequence ID" value="GAA1841012.1"/>
    <property type="molecule type" value="Genomic_DNA"/>
</dbReference>
<dbReference type="SUPFAM" id="SSF48371">
    <property type="entry name" value="ARM repeat"/>
    <property type="match status" value="1"/>
</dbReference>
<sequence length="231" mass="25363">MEIGGAWIGGLKIYPLINGVSPTDLPGPLRQLSCCTVPELKSKLLPALEKLEASFTISEPTVRSQSELRALASSVCVEITITSSVNALSDVIADALSGERSTRRLAHTAIQGSSWQFRLDFLAVMKRLTGDADDRIRGEAYYCLGYIHISPTERACSEEFLAQGLEDESIFVRACCANALSQFTPLLESTLAKLQETLSLYAYRTQTSEQVTQLVYYSSNTIRQNLIGSDR</sequence>
<comment type="caution">
    <text evidence="1">The sequence shown here is derived from an EMBL/GenBank/DDBJ whole genome shotgun (WGS) entry which is preliminary data.</text>
</comment>
<dbReference type="InterPro" id="IPR011989">
    <property type="entry name" value="ARM-like"/>
</dbReference>
<proteinExistence type="predicted"/>
<evidence type="ECO:0000313" key="2">
    <source>
        <dbReference type="Proteomes" id="UP001500449"/>
    </source>
</evidence>
<dbReference type="Gene3D" id="1.25.10.10">
    <property type="entry name" value="Leucine-rich Repeat Variant"/>
    <property type="match status" value="1"/>
</dbReference>
<keyword evidence="2" id="KW-1185">Reference proteome</keyword>